<protein>
    <submittedName>
        <fullName evidence="2">Uncharacterized protein</fullName>
    </submittedName>
</protein>
<dbReference type="Proteomes" id="UP000887565">
    <property type="component" value="Unplaced"/>
</dbReference>
<accession>A0A915IWQ1</accession>
<evidence type="ECO:0000313" key="2">
    <source>
        <dbReference type="WBParaSite" id="nRc.2.0.1.t18252-RA"/>
    </source>
</evidence>
<keyword evidence="1" id="KW-1185">Reference proteome</keyword>
<proteinExistence type="predicted"/>
<name>A0A915IWQ1_ROMCU</name>
<sequence length="66" mass="7438">MNLDDYYEDAWAELSEDRYSSNSNAVDLTVACQINIMEEIEVLHLEDNLEEEDKATALNALLESAG</sequence>
<organism evidence="1 2">
    <name type="scientific">Romanomermis culicivorax</name>
    <name type="common">Nematode worm</name>
    <dbReference type="NCBI Taxonomy" id="13658"/>
    <lineage>
        <taxon>Eukaryota</taxon>
        <taxon>Metazoa</taxon>
        <taxon>Ecdysozoa</taxon>
        <taxon>Nematoda</taxon>
        <taxon>Enoplea</taxon>
        <taxon>Dorylaimia</taxon>
        <taxon>Mermithida</taxon>
        <taxon>Mermithoidea</taxon>
        <taxon>Mermithidae</taxon>
        <taxon>Romanomermis</taxon>
    </lineage>
</organism>
<dbReference type="WBParaSite" id="nRc.2.0.1.t18252-RA">
    <property type="protein sequence ID" value="nRc.2.0.1.t18252-RA"/>
    <property type="gene ID" value="nRc.2.0.1.g18252"/>
</dbReference>
<dbReference type="AlphaFoldDB" id="A0A915IWQ1"/>
<evidence type="ECO:0000313" key="1">
    <source>
        <dbReference type="Proteomes" id="UP000887565"/>
    </source>
</evidence>
<reference evidence="2" key="1">
    <citation type="submission" date="2022-11" db="UniProtKB">
        <authorList>
            <consortium name="WormBaseParasite"/>
        </authorList>
    </citation>
    <scope>IDENTIFICATION</scope>
</reference>